<dbReference type="SUPFAM" id="SSF52540">
    <property type="entry name" value="P-loop containing nucleoside triphosphate hydrolases"/>
    <property type="match status" value="1"/>
</dbReference>
<dbReference type="Gene3D" id="3.40.50.300">
    <property type="entry name" value="P-loop containing nucleotide triphosphate hydrolases"/>
    <property type="match status" value="1"/>
</dbReference>
<dbReference type="Pfam" id="PF00005">
    <property type="entry name" value="ABC_tran"/>
    <property type="match status" value="1"/>
</dbReference>
<feature type="transmembrane region" description="Helical" evidence="10">
    <location>
        <begin position="545"/>
        <end position="562"/>
    </location>
</feature>
<evidence type="ECO:0000256" key="6">
    <source>
        <dbReference type="ARBA" id="ARBA00022840"/>
    </source>
</evidence>
<keyword evidence="8 10" id="KW-0472">Membrane</keyword>
<evidence type="ECO:0000313" key="12">
    <source>
        <dbReference type="EMBL" id="KAG9444182.1"/>
    </source>
</evidence>
<dbReference type="Proteomes" id="UP000825729">
    <property type="component" value="Unassembled WGS sequence"/>
</dbReference>
<feature type="domain" description="ABC transporter" evidence="11">
    <location>
        <begin position="50"/>
        <end position="290"/>
    </location>
</feature>
<name>A0AAV7E8W0_ARIFI</name>
<evidence type="ECO:0000313" key="13">
    <source>
        <dbReference type="Proteomes" id="UP000825729"/>
    </source>
</evidence>
<keyword evidence="3" id="KW-0813">Transport</keyword>
<proteinExistence type="inferred from homology"/>
<evidence type="ECO:0000259" key="11">
    <source>
        <dbReference type="PROSITE" id="PS50893"/>
    </source>
</evidence>
<comment type="caution">
    <text evidence="12">The sequence shown here is derived from an EMBL/GenBank/DDBJ whole genome shotgun (WGS) entry which is preliminary data.</text>
</comment>
<dbReference type="PROSITE" id="PS50893">
    <property type="entry name" value="ABC_TRANSPORTER_2"/>
    <property type="match status" value="1"/>
</dbReference>
<evidence type="ECO:0000256" key="8">
    <source>
        <dbReference type="ARBA" id="ARBA00023136"/>
    </source>
</evidence>
<evidence type="ECO:0000256" key="9">
    <source>
        <dbReference type="SAM" id="MobiDB-lite"/>
    </source>
</evidence>
<reference evidence="12 13" key="1">
    <citation type="submission" date="2021-07" db="EMBL/GenBank/DDBJ databases">
        <title>The Aristolochia fimbriata genome: insights into angiosperm evolution, floral development and chemical biosynthesis.</title>
        <authorList>
            <person name="Jiao Y."/>
        </authorList>
    </citation>
    <scope>NUCLEOTIDE SEQUENCE [LARGE SCALE GENOMIC DNA]</scope>
    <source>
        <strain evidence="12">IBCAS-2021</strain>
        <tissue evidence="12">Leaf</tissue>
    </source>
</reference>
<feature type="transmembrane region" description="Helical" evidence="10">
    <location>
        <begin position="434"/>
        <end position="456"/>
    </location>
</feature>
<evidence type="ECO:0000256" key="5">
    <source>
        <dbReference type="ARBA" id="ARBA00022741"/>
    </source>
</evidence>
<gene>
    <name evidence="12" type="ORF">H6P81_015522</name>
</gene>
<dbReference type="FunFam" id="3.40.50.300:FF:000337">
    <property type="entry name" value="ABC transporter G family member 22"/>
    <property type="match status" value="1"/>
</dbReference>
<comment type="similarity">
    <text evidence="2">Belongs to the ABC transporter superfamily. ABCG family. Eye pigment precursor importer (TC 3.A.1.204) subfamily.</text>
</comment>
<feature type="region of interest" description="Disordered" evidence="9">
    <location>
        <begin position="352"/>
        <end position="372"/>
    </location>
</feature>
<dbReference type="AlphaFoldDB" id="A0AAV7E8W0"/>
<dbReference type="GO" id="GO:0005886">
    <property type="term" value="C:plasma membrane"/>
    <property type="evidence" value="ECO:0007669"/>
    <property type="project" value="TreeGrafter"/>
</dbReference>
<keyword evidence="7 10" id="KW-1133">Transmembrane helix</keyword>
<dbReference type="GO" id="GO:0005524">
    <property type="term" value="F:ATP binding"/>
    <property type="evidence" value="ECO:0007669"/>
    <property type="project" value="UniProtKB-KW"/>
</dbReference>
<keyword evidence="5" id="KW-0547">Nucleotide-binding</keyword>
<protein>
    <recommendedName>
        <fullName evidence="11">ABC transporter domain-containing protein</fullName>
    </recommendedName>
</protein>
<dbReference type="GO" id="GO:0140359">
    <property type="term" value="F:ABC-type transporter activity"/>
    <property type="evidence" value="ECO:0007669"/>
    <property type="project" value="InterPro"/>
</dbReference>
<dbReference type="GO" id="GO:0016887">
    <property type="term" value="F:ATP hydrolysis activity"/>
    <property type="evidence" value="ECO:0007669"/>
    <property type="project" value="InterPro"/>
</dbReference>
<dbReference type="InterPro" id="IPR027417">
    <property type="entry name" value="P-loop_NTPase"/>
</dbReference>
<feature type="transmembrane region" description="Helical" evidence="10">
    <location>
        <begin position="623"/>
        <end position="647"/>
    </location>
</feature>
<evidence type="ECO:0000256" key="3">
    <source>
        <dbReference type="ARBA" id="ARBA00022448"/>
    </source>
</evidence>
<keyword evidence="6" id="KW-0067">ATP-binding</keyword>
<dbReference type="InterPro" id="IPR050352">
    <property type="entry name" value="ABCG_transporters"/>
</dbReference>
<feature type="compositionally biased region" description="Basic and acidic residues" evidence="9">
    <location>
        <begin position="361"/>
        <end position="372"/>
    </location>
</feature>
<evidence type="ECO:0000256" key="2">
    <source>
        <dbReference type="ARBA" id="ARBA00005814"/>
    </source>
</evidence>
<dbReference type="PANTHER" id="PTHR48041">
    <property type="entry name" value="ABC TRANSPORTER G FAMILY MEMBER 28"/>
    <property type="match status" value="1"/>
</dbReference>
<dbReference type="EMBL" id="JAINDJ010000006">
    <property type="protein sequence ID" value="KAG9444182.1"/>
    <property type="molecule type" value="Genomic_DNA"/>
</dbReference>
<feature type="transmembrane region" description="Helical" evidence="10">
    <location>
        <begin position="401"/>
        <end position="422"/>
    </location>
</feature>
<evidence type="ECO:0000256" key="4">
    <source>
        <dbReference type="ARBA" id="ARBA00022692"/>
    </source>
</evidence>
<evidence type="ECO:0000256" key="7">
    <source>
        <dbReference type="ARBA" id="ARBA00022989"/>
    </source>
</evidence>
<keyword evidence="13" id="KW-1185">Reference proteome</keyword>
<dbReference type="InterPro" id="IPR003439">
    <property type="entry name" value="ABC_transporter-like_ATP-bd"/>
</dbReference>
<dbReference type="InterPro" id="IPR013525">
    <property type="entry name" value="ABC2_TM"/>
</dbReference>
<sequence>MGAEEGDQYHGMESLVSSSSQITLKFVDVCCRVKYRSKPGGANGGIGRVLSCRGSHDKGSVEEERTVLNGISGMVSPGEILAVLGPSGSGKSTLLNILAGRLQANYTGSVLANGHPLSKSVSRRTGFVTQDDILYPHLTVKETLVFCSLLRLPKTLTVKDKTRVAESVIVELGLAKCENTIIGNSFIRGVSGGERKRVSIGHEMLVNPSLLLLDEPTSGLDSTAAHRLVSTLGALARKGKTIVSSMHQPSSRVYQMFDSVLLLSEGNCLYFGKGSAAMDYFASAGFSPSFPMNPADFMLDLANGVGQMDQYQFDQGEKPSVKQSLISSYNSTLAPRVKAAIEADAAARERLVKGTTTTTKQRKEEKRRSSIERSKNQSSIGWFSQFAILLRRGLKERRHEAFSSLRVCQVIAAAMLAGAMWWRSDIGDVHDRLGLLFFISIFWGVFPAFNSVFTFPQERALFAKERASGMYTLSSYYVARLVGDLPMELLLPAAFGVVCYWMAGLRPDPVSFLLTMAILLGYVLVAQGLGLALGAAIMDAKQASTVVTVTMLAFLLTGGFYVNKVPAWMQWLKYTSFTYYCYKLLIIVQYGQARANELMGCAHDHDARGRGRRPGCGVVEEEVGTVVSVAALLVMFVGYRLLAYAALRRIKV</sequence>
<keyword evidence="4 10" id="KW-0812">Transmembrane</keyword>
<dbReference type="InterPro" id="IPR003593">
    <property type="entry name" value="AAA+_ATPase"/>
</dbReference>
<accession>A0AAV7E8W0</accession>
<dbReference type="PANTHER" id="PTHR48041:SF56">
    <property type="entry name" value="ABC TRANSPORTER G FAMILY MEMBER 25"/>
    <property type="match status" value="1"/>
</dbReference>
<dbReference type="CDD" id="cd03213">
    <property type="entry name" value="ABCG_EPDR"/>
    <property type="match status" value="1"/>
</dbReference>
<evidence type="ECO:0000256" key="10">
    <source>
        <dbReference type="SAM" id="Phobius"/>
    </source>
</evidence>
<evidence type="ECO:0000256" key="1">
    <source>
        <dbReference type="ARBA" id="ARBA00004141"/>
    </source>
</evidence>
<dbReference type="Pfam" id="PF01061">
    <property type="entry name" value="ABC2_membrane"/>
    <property type="match status" value="1"/>
</dbReference>
<feature type="transmembrane region" description="Helical" evidence="10">
    <location>
        <begin position="509"/>
        <end position="533"/>
    </location>
</feature>
<feature type="transmembrane region" description="Helical" evidence="10">
    <location>
        <begin position="477"/>
        <end position="503"/>
    </location>
</feature>
<dbReference type="SMART" id="SM00382">
    <property type="entry name" value="AAA"/>
    <property type="match status" value="1"/>
</dbReference>
<organism evidence="12 13">
    <name type="scientific">Aristolochia fimbriata</name>
    <name type="common">White veined hardy Dutchman's pipe vine</name>
    <dbReference type="NCBI Taxonomy" id="158543"/>
    <lineage>
        <taxon>Eukaryota</taxon>
        <taxon>Viridiplantae</taxon>
        <taxon>Streptophyta</taxon>
        <taxon>Embryophyta</taxon>
        <taxon>Tracheophyta</taxon>
        <taxon>Spermatophyta</taxon>
        <taxon>Magnoliopsida</taxon>
        <taxon>Magnoliidae</taxon>
        <taxon>Piperales</taxon>
        <taxon>Aristolochiaceae</taxon>
        <taxon>Aristolochia</taxon>
    </lineage>
</organism>
<comment type="subcellular location">
    <subcellularLocation>
        <location evidence="1">Membrane</location>
        <topology evidence="1">Multi-pass membrane protein</topology>
    </subcellularLocation>
</comment>